<evidence type="ECO:0000256" key="3">
    <source>
        <dbReference type="ARBA" id="ARBA00022989"/>
    </source>
</evidence>
<evidence type="ECO:0000256" key="5">
    <source>
        <dbReference type="SAM" id="Phobius"/>
    </source>
</evidence>
<organism evidence="6 7">
    <name type="scientific">Moheibacter stercoris</name>
    <dbReference type="NCBI Taxonomy" id="1628251"/>
    <lineage>
        <taxon>Bacteria</taxon>
        <taxon>Pseudomonadati</taxon>
        <taxon>Bacteroidota</taxon>
        <taxon>Flavobacteriia</taxon>
        <taxon>Flavobacteriales</taxon>
        <taxon>Weeksellaceae</taxon>
        <taxon>Moheibacter</taxon>
    </lineage>
</organism>
<proteinExistence type="predicted"/>
<protein>
    <submittedName>
        <fullName evidence="6">Membrane protein</fullName>
    </submittedName>
</protein>
<feature type="transmembrane region" description="Helical" evidence="5">
    <location>
        <begin position="76"/>
        <end position="97"/>
    </location>
</feature>
<dbReference type="Proteomes" id="UP001549146">
    <property type="component" value="Unassembled WGS sequence"/>
</dbReference>
<gene>
    <name evidence="6" type="ORF">ABID46_000434</name>
</gene>
<dbReference type="Pfam" id="PF09685">
    <property type="entry name" value="MamF_MmsF"/>
    <property type="match status" value="1"/>
</dbReference>
<feature type="transmembrane region" description="Helical" evidence="5">
    <location>
        <begin position="49"/>
        <end position="70"/>
    </location>
</feature>
<reference evidence="6 7" key="1">
    <citation type="submission" date="2024-06" db="EMBL/GenBank/DDBJ databases">
        <title>Genomic Encyclopedia of Type Strains, Phase IV (KMG-IV): sequencing the most valuable type-strain genomes for metagenomic binning, comparative biology and taxonomic classification.</title>
        <authorList>
            <person name="Goeker M."/>
        </authorList>
    </citation>
    <scope>NUCLEOTIDE SEQUENCE [LARGE SCALE GENOMIC DNA]</scope>
    <source>
        <strain evidence="6 7">DSM 29388</strain>
    </source>
</reference>
<accession>A0ABV2LQM1</accession>
<dbReference type="EMBL" id="JBEPMO010000002">
    <property type="protein sequence ID" value="MET3730875.1"/>
    <property type="molecule type" value="Genomic_DNA"/>
</dbReference>
<evidence type="ECO:0000313" key="7">
    <source>
        <dbReference type="Proteomes" id="UP001549146"/>
    </source>
</evidence>
<evidence type="ECO:0000256" key="2">
    <source>
        <dbReference type="ARBA" id="ARBA00022692"/>
    </source>
</evidence>
<comment type="caution">
    <text evidence="6">The sequence shown here is derived from an EMBL/GenBank/DDBJ whole genome shotgun (WGS) entry which is preliminary data.</text>
</comment>
<keyword evidence="2 5" id="KW-0812">Transmembrane</keyword>
<keyword evidence="4 5" id="KW-0472">Membrane</keyword>
<keyword evidence="7" id="KW-1185">Reference proteome</keyword>
<keyword evidence="3 5" id="KW-1133">Transmembrane helix</keyword>
<dbReference type="InterPro" id="IPR019109">
    <property type="entry name" value="MamF_MmsF"/>
</dbReference>
<comment type="subcellular location">
    <subcellularLocation>
        <location evidence="1">Membrane</location>
        <topology evidence="1">Multi-pass membrane protein</topology>
    </subcellularLocation>
</comment>
<evidence type="ECO:0000313" key="6">
    <source>
        <dbReference type="EMBL" id="MET3730875.1"/>
    </source>
</evidence>
<name>A0ABV2LQM1_9FLAO</name>
<dbReference type="RefSeq" id="WP_354506540.1">
    <property type="nucleotide sequence ID" value="NZ_JBEPMO010000002.1"/>
</dbReference>
<feature type="transmembrane region" description="Helical" evidence="5">
    <location>
        <begin position="20"/>
        <end position="37"/>
    </location>
</feature>
<evidence type="ECO:0000256" key="1">
    <source>
        <dbReference type="ARBA" id="ARBA00004141"/>
    </source>
</evidence>
<evidence type="ECO:0000256" key="4">
    <source>
        <dbReference type="ARBA" id="ARBA00023136"/>
    </source>
</evidence>
<sequence>MESVKKIEPQELTVSEEGKNIAMISYLTIIGLIIAFIQNGEKKDPFAAYHIRQSIGLAIVGLGISVVGMVPILGWILSFVAFFLVVYMWVIGLMNAVNKRQKPLPFLGKKFEEWFESVG</sequence>